<sequence length="155" mass="16541">MCHSYPMRLGRQQQRGASLMIALFIIVVMAVLATSLIRISSDADEGVNIEVWSVRAFYAANSGADAALAQLFPLNGNAPSCANVDSQWIPPDSVGFSGCAAVQLSCNTLTAGELSLYRITSSAVCETGVCDESHDENSQCLRVHRSVEVEARASE</sequence>
<accession>A0ABT2FI51</accession>
<evidence type="ECO:0000313" key="3">
    <source>
        <dbReference type="Proteomes" id="UP001201549"/>
    </source>
</evidence>
<dbReference type="EMBL" id="JAKOGG010000003">
    <property type="protein sequence ID" value="MCS4556017.1"/>
    <property type="molecule type" value="Genomic_DNA"/>
</dbReference>
<reference evidence="3" key="2">
    <citation type="submission" date="2023-07" db="EMBL/GenBank/DDBJ databases">
        <title>Shewanella mangrovi sp. nov., an acetaldehyde- degrading bacterium isolated from mangrove sediment.</title>
        <authorList>
            <person name="Liu Y."/>
        </authorList>
    </citation>
    <scope>NUCLEOTIDE SEQUENCE [LARGE SCALE GENOMIC DNA]</scope>
    <source>
        <strain evidence="3">C32</strain>
    </source>
</reference>
<keyword evidence="1" id="KW-0812">Transmembrane</keyword>
<keyword evidence="1" id="KW-0472">Membrane</keyword>
<evidence type="ECO:0000313" key="2">
    <source>
        <dbReference type="EMBL" id="MCS4556017.1"/>
    </source>
</evidence>
<feature type="transmembrane region" description="Helical" evidence="1">
    <location>
        <begin position="17"/>
        <end position="37"/>
    </location>
</feature>
<dbReference type="Proteomes" id="UP001201549">
    <property type="component" value="Unassembled WGS sequence"/>
</dbReference>
<keyword evidence="3" id="KW-1185">Reference proteome</keyword>
<proteinExistence type="predicted"/>
<keyword evidence="1" id="KW-1133">Transmembrane helix</keyword>
<reference evidence="2 3" key="1">
    <citation type="submission" date="2022-02" db="EMBL/GenBank/DDBJ databases">
        <authorList>
            <person name="Zhuang L."/>
        </authorList>
    </citation>
    <scope>NUCLEOTIDE SEQUENCE [LARGE SCALE GENOMIC DNA]</scope>
    <source>
        <strain evidence="2 3">C32</strain>
    </source>
</reference>
<evidence type="ECO:0000256" key="1">
    <source>
        <dbReference type="SAM" id="Phobius"/>
    </source>
</evidence>
<organism evidence="2 3">
    <name type="scientific">Shewanella electrica</name>
    <dbReference type="NCBI Taxonomy" id="515560"/>
    <lineage>
        <taxon>Bacteria</taxon>
        <taxon>Pseudomonadati</taxon>
        <taxon>Pseudomonadota</taxon>
        <taxon>Gammaproteobacteria</taxon>
        <taxon>Alteromonadales</taxon>
        <taxon>Shewanellaceae</taxon>
        <taxon>Shewanella</taxon>
    </lineage>
</organism>
<dbReference type="RefSeq" id="WP_238895424.1">
    <property type="nucleotide sequence ID" value="NZ_JAKOGG010000003.1"/>
</dbReference>
<name>A0ABT2FI51_9GAMM</name>
<comment type="caution">
    <text evidence="2">The sequence shown here is derived from an EMBL/GenBank/DDBJ whole genome shotgun (WGS) entry which is preliminary data.</text>
</comment>
<protein>
    <submittedName>
        <fullName evidence="2">MSHA biogenesis protein MshP</fullName>
    </submittedName>
</protein>
<gene>
    <name evidence="2" type="ORF">L9G74_06155</name>
</gene>